<sequence>MSSTQPNPKPHICIIGAGISGLRCADILLSHGFRVTILEARNRIGGRICQSDALGYVADIGPNWIHAWTDSDEPHPVYKLAKDTETPLHYWNNKQLIFDSAGNPLPAEQTDAA</sequence>
<name>A0AA39X5W4_9PEZI</name>
<dbReference type="Proteomes" id="UP001175000">
    <property type="component" value="Unassembled WGS sequence"/>
</dbReference>
<dbReference type="SUPFAM" id="SSF51905">
    <property type="entry name" value="FAD/NAD(P)-binding domain"/>
    <property type="match status" value="1"/>
</dbReference>
<comment type="caution">
    <text evidence="2">The sequence shown here is derived from an EMBL/GenBank/DDBJ whole genome shotgun (WGS) entry which is preliminary data.</text>
</comment>
<dbReference type="GO" id="GO:0003682">
    <property type="term" value="F:chromatin binding"/>
    <property type="evidence" value="ECO:0007669"/>
    <property type="project" value="TreeGrafter"/>
</dbReference>
<organism evidence="2 3">
    <name type="scientific">Immersiella caudata</name>
    <dbReference type="NCBI Taxonomy" id="314043"/>
    <lineage>
        <taxon>Eukaryota</taxon>
        <taxon>Fungi</taxon>
        <taxon>Dikarya</taxon>
        <taxon>Ascomycota</taxon>
        <taxon>Pezizomycotina</taxon>
        <taxon>Sordariomycetes</taxon>
        <taxon>Sordariomycetidae</taxon>
        <taxon>Sordariales</taxon>
        <taxon>Lasiosphaeriaceae</taxon>
        <taxon>Immersiella</taxon>
    </lineage>
</organism>
<dbReference type="InterPro" id="IPR036188">
    <property type="entry name" value="FAD/NAD-bd_sf"/>
</dbReference>
<evidence type="ECO:0000259" key="1">
    <source>
        <dbReference type="Pfam" id="PF01593"/>
    </source>
</evidence>
<dbReference type="InterPro" id="IPR050281">
    <property type="entry name" value="Flavin_monoamine_oxidase"/>
</dbReference>
<gene>
    <name evidence="2" type="ORF">B0T14DRAFT_563646</name>
</gene>
<dbReference type="EMBL" id="JAULSU010000002">
    <property type="protein sequence ID" value="KAK0627879.1"/>
    <property type="molecule type" value="Genomic_DNA"/>
</dbReference>
<evidence type="ECO:0000313" key="3">
    <source>
        <dbReference type="Proteomes" id="UP001175000"/>
    </source>
</evidence>
<dbReference type="PANTHER" id="PTHR10742">
    <property type="entry name" value="FLAVIN MONOAMINE OXIDASE"/>
    <property type="match status" value="1"/>
</dbReference>
<reference evidence="2" key="1">
    <citation type="submission" date="2023-06" db="EMBL/GenBank/DDBJ databases">
        <title>Genome-scale phylogeny and comparative genomics of the fungal order Sordariales.</title>
        <authorList>
            <consortium name="Lawrence Berkeley National Laboratory"/>
            <person name="Hensen N."/>
            <person name="Bonometti L."/>
            <person name="Westerberg I."/>
            <person name="Brannstrom I.O."/>
            <person name="Guillou S."/>
            <person name="Cros-Aarteil S."/>
            <person name="Calhoun S."/>
            <person name="Haridas S."/>
            <person name="Kuo A."/>
            <person name="Mondo S."/>
            <person name="Pangilinan J."/>
            <person name="Riley R."/>
            <person name="Labutti K."/>
            <person name="Andreopoulos B."/>
            <person name="Lipzen A."/>
            <person name="Chen C."/>
            <person name="Yanf M."/>
            <person name="Daum C."/>
            <person name="Ng V."/>
            <person name="Clum A."/>
            <person name="Steindorff A."/>
            <person name="Ohm R."/>
            <person name="Martin F."/>
            <person name="Silar P."/>
            <person name="Natvig D."/>
            <person name="Lalanne C."/>
            <person name="Gautier V."/>
            <person name="Ament-Velasquez S.L."/>
            <person name="Kruys A."/>
            <person name="Hutchinson M.I."/>
            <person name="Powell A.J."/>
            <person name="Barry K."/>
            <person name="Miller A.N."/>
            <person name="Grigoriev I.V."/>
            <person name="Debuchy R."/>
            <person name="Gladieux P."/>
            <person name="Thoren M.H."/>
            <person name="Johannesson H."/>
        </authorList>
    </citation>
    <scope>NUCLEOTIDE SEQUENCE</scope>
    <source>
        <strain evidence="2">CBS 606.72</strain>
    </source>
</reference>
<proteinExistence type="predicted"/>
<dbReference type="GO" id="GO:0016491">
    <property type="term" value="F:oxidoreductase activity"/>
    <property type="evidence" value="ECO:0007669"/>
    <property type="project" value="InterPro"/>
</dbReference>
<dbReference type="GO" id="GO:0006338">
    <property type="term" value="P:chromatin remodeling"/>
    <property type="evidence" value="ECO:0007669"/>
    <property type="project" value="TreeGrafter"/>
</dbReference>
<dbReference type="PRINTS" id="PR00419">
    <property type="entry name" value="ADXRDTASE"/>
</dbReference>
<dbReference type="AlphaFoldDB" id="A0AA39X5W4"/>
<dbReference type="PANTHER" id="PTHR10742:SF414">
    <property type="entry name" value="CONTAINING AMINE OXIDASE, PUTATIVE (AFU_ORTHOLOGUE AFUA_3G12150)-RELATED"/>
    <property type="match status" value="1"/>
</dbReference>
<dbReference type="Gene3D" id="3.50.50.60">
    <property type="entry name" value="FAD/NAD(P)-binding domain"/>
    <property type="match status" value="1"/>
</dbReference>
<keyword evidence="3" id="KW-1185">Reference proteome</keyword>
<dbReference type="GO" id="GO:0050660">
    <property type="term" value="F:flavin adenine dinucleotide binding"/>
    <property type="evidence" value="ECO:0007669"/>
    <property type="project" value="TreeGrafter"/>
</dbReference>
<feature type="domain" description="Amine oxidase" evidence="1">
    <location>
        <begin position="19"/>
        <end position="86"/>
    </location>
</feature>
<evidence type="ECO:0000313" key="2">
    <source>
        <dbReference type="EMBL" id="KAK0627879.1"/>
    </source>
</evidence>
<protein>
    <recommendedName>
        <fullName evidence="1">Amine oxidase domain-containing protein</fullName>
    </recommendedName>
</protein>
<dbReference type="Pfam" id="PF01593">
    <property type="entry name" value="Amino_oxidase"/>
    <property type="match status" value="1"/>
</dbReference>
<accession>A0AA39X5W4</accession>
<dbReference type="InterPro" id="IPR002937">
    <property type="entry name" value="Amino_oxidase"/>
</dbReference>